<evidence type="ECO:0000313" key="2">
    <source>
        <dbReference type="EMBL" id="NHN85848.1"/>
    </source>
</evidence>
<dbReference type="SUPFAM" id="SSF51294">
    <property type="entry name" value="Hedgehog/intein (Hint) domain"/>
    <property type="match status" value="1"/>
</dbReference>
<dbReference type="NCBIfam" id="TIGR04415">
    <property type="entry name" value="O_hepto_targRPT"/>
    <property type="match status" value="4"/>
</dbReference>
<comment type="caution">
    <text evidence="2">The sequence shown here is derived from an EMBL/GenBank/DDBJ whole genome shotgun (WGS) entry which is preliminary data.</text>
</comment>
<accession>A0ABX0JV24</accession>
<dbReference type="Gene3D" id="2.160.20.20">
    <property type="match status" value="2"/>
</dbReference>
<dbReference type="InterPro" id="IPR030930">
    <property type="entry name" value="AIDA"/>
</dbReference>
<proteinExistence type="predicted"/>
<dbReference type="RefSeq" id="WP_173584243.1">
    <property type="nucleotide sequence ID" value="NZ_WOTB01000021.1"/>
</dbReference>
<organism evidence="2 3">
    <name type="scientific">Acetobacter musti</name>
    <dbReference type="NCBI Taxonomy" id="864732"/>
    <lineage>
        <taxon>Bacteria</taxon>
        <taxon>Pseudomonadati</taxon>
        <taxon>Pseudomonadota</taxon>
        <taxon>Alphaproteobacteria</taxon>
        <taxon>Acetobacterales</taxon>
        <taxon>Acetobacteraceae</taxon>
        <taxon>Acetobacter</taxon>
    </lineage>
</organism>
<reference evidence="2 3" key="1">
    <citation type="journal article" date="2020" name="Int. J. Syst. Evol. Microbiol.">
        <title>Novel acetic acid bacteria from cider fermentations: Acetobacter conturbans sp. nov. and Acetobacter fallax sp. nov.</title>
        <authorList>
            <person name="Sombolestani A.S."/>
            <person name="Cleenwerck I."/>
            <person name="Cnockaert M."/>
            <person name="Borremans W."/>
            <person name="Wieme A.D."/>
            <person name="De Vuyst L."/>
            <person name="Vandamme P."/>
        </authorList>
    </citation>
    <scope>NUCLEOTIDE SEQUENCE [LARGE SCALE GENOMIC DNA]</scope>
    <source>
        <strain evidence="2 3">LMG 30640</strain>
    </source>
</reference>
<name>A0ABX0JV24_9PROT</name>
<dbReference type="Gene3D" id="2.170.16.10">
    <property type="entry name" value="Hedgehog/Intein (Hint) domain"/>
    <property type="match status" value="1"/>
</dbReference>
<feature type="domain" description="Hedgehog/Intein (Hint)" evidence="1">
    <location>
        <begin position="802"/>
        <end position="937"/>
    </location>
</feature>
<gene>
    <name evidence="2" type="ORF">GOB93_14530</name>
</gene>
<dbReference type="EMBL" id="WOTB01000021">
    <property type="protein sequence ID" value="NHN85848.1"/>
    <property type="molecule type" value="Genomic_DNA"/>
</dbReference>
<dbReference type="InterPro" id="IPR012332">
    <property type="entry name" value="Autotransporter_pectin_lyase_C"/>
</dbReference>
<evidence type="ECO:0000313" key="3">
    <source>
        <dbReference type="Proteomes" id="UP000635278"/>
    </source>
</evidence>
<keyword evidence="3" id="KW-1185">Reference proteome</keyword>
<dbReference type="InterPro" id="IPR028992">
    <property type="entry name" value="Hedgehog/Intein_dom"/>
</dbReference>
<dbReference type="Pfam" id="PF13403">
    <property type="entry name" value="Hint_2"/>
    <property type="match status" value="1"/>
</dbReference>
<dbReference type="InterPro" id="IPR036844">
    <property type="entry name" value="Hint_dom_sf"/>
</dbReference>
<dbReference type="Proteomes" id="UP000635278">
    <property type="component" value="Unassembled WGS sequence"/>
</dbReference>
<protein>
    <recommendedName>
        <fullName evidence="1">Hedgehog/Intein (Hint) domain-containing protein</fullName>
    </recommendedName>
</protein>
<sequence>MTSASSDVTTPATSGAWIVSGQTALVSAGETITGATVVGGGTLLVSGTASDTTLLGTSAGPATEIIAAGGTENSVQVTSGTVSATSGATISEATVLKGGTLVLSSGASAGTLIAGTGGNITISAAQTSSLILEGGSVSITSAAVPLSAFSGGTLLLGNGTSAAGLTVGSGGTLQLNGGAATGTVISGPSASEQILAAPAAGGPADTQFDIISGGTQTVFFGIGVASGTVDAGGTQILMSSATANQVTIASGGQQSLSAGAVATDDTIETGASVINNGTLVFGGQSTIQGEISGAGLIEQTGPHDTVRFASGALAAFSGTIDIGGGTVIVANGQDAANISFGFTASGPETLVLGGSLPAALTVSGFASGDSIVLSGLTSGATFDISSGSQLRIESGGTLIETISLGSGLDYGSAGLTLTEQPDGSAAILTLGGAPSGYTNIVISPGATSTQVSAGDGAVISAGTTAIQTEILDGGRLYIDGTGIQNIVDGGGSETISAGGTAIQTAVASGGTTTVLSGGTASGTLVNGGTQDIEGGTVTSATIRGTVITDASTSYFPTPFTGSQIVDSGGVASSTLVTLATGYESPWNNPVYAGATQYVENGGTAIDTTLSGAQTSWQMHMTTELTEGQVSQIVSSGGAAIHTTISTGGVMDVLSGGSASNVVLSGGGLTLETGALYSGTLTFAPLAANTPYASNITTGSVLTASMAMITSLTISGFDATGSVVNISPAMPTPTWVSTVSSIVISDLAFSATSPDTGLIGPDGTLTVTEGSETVSLHLSGTFGSEFYFQMAPDGGTEITYGVPCYCPGTLIATPDGERPVQDLAIGDLVLTASGKARPIRWIGRRSYDGRFARGNPDIMPVMIRPGALGDGLPRRTLTISPLHAMALDNTLVPARLLLNGTSIVQMQQTDHIDYIHIELETHDIILAEGAPSETFVDDGSRNMFHNAEEFGALYPDAPPARDTETSGRFCLPRIEDGPALEALRTRLAGIGQTLAAGYTVRGFTDIAGPATVEGWVRCDALPDEPRNLLIRCGGRDIGIVTADRFRADLTEGGRYSGRSGFTFPLPHPMPPELITVIDLETGAILPRAGQEEPQHAAA</sequence>
<evidence type="ECO:0000259" key="1">
    <source>
        <dbReference type="Pfam" id="PF13403"/>
    </source>
</evidence>